<dbReference type="OrthoDB" id="5964286at2759"/>
<dbReference type="GO" id="GO:0038039">
    <property type="term" value="C:G protein-coupled receptor heterodimeric complex"/>
    <property type="evidence" value="ECO:0000318"/>
    <property type="project" value="GO_Central"/>
</dbReference>
<feature type="non-terminal residue" evidence="21">
    <location>
        <position position="688"/>
    </location>
</feature>
<feature type="transmembrane region" description="Helical" evidence="19">
    <location>
        <begin position="665"/>
        <end position="685"/>
    </location>
</feature>
<evidence type="ECO:0000256" key="16">
    <source>
        <dbReference type="ARBA" id="ARBA00034104"/>
    </source>
</evidence>
<dbReference type="InParanoid" id="A7RNB3"/>
<gene>
    <name evidence="21" type="ORF">NEMVEDRAFT_v1g87697</name>
</gene>
<evidence type="ECO:0000313" key="22">
    <source>
        <dbReference type="Proteomes" id="UP000001593"/>
    </source>
</evidence>
<evidence type="ECO:0000256" key="8">
    <source>
        <dbReference type="ARBA" id="ARBA00023040"/>
    </source>
</evidence>
<feature type="transmembrane region" description="Helical" evidence="19">
    <location>
        <begin position="640"/>
        <end position="659"/>
    </location>
</feature>
<dbReference type="FunFam" id="3.40.50.2300:FF:000063">
    <property type="entry name" value="Gamma-aminobutyric acid type B receptor subunit"/>
    <property type="match status" value="1"/>
</dbReference>
<dbReference type="InterPro" id="IPR002455">
    <property type="entry name" value="GPCR3_GABA-B"/>
</dbReference>
<feature type="transmembrane region" description="Helical" evidence="19">
    <location>
        <begin position="464"/>
        <end position="484"/>
    </location>
</feature>
<evidence type="ECO:0000256" key="9">
    <source>
        <dbReference type="ARBA" id="ARBA00023054"/>
    </source>
</evidence>
<evidence type="ECO:0000256" key="6">
    <source>
        <dbReference type="ARBA" id="ARBA00022989"/>
    </source>
</evidence>
<proteinExistence type="inferred from homology"/>
<dbReference type="GO" id="GO:0045211">
    <property type="term" value="C:postsynaptic membrane"/>
    <property type="evidence" value="ECO:0007669"/>
    <property type="project" value="UniProtKB-SubCell"/>
</dbReference>
<keyword evidence="5" id="KW-0732">Signal</keyword>
<dbReference type="Pfam" id="PF01094">
    <property type="entry name" value="ANF_receptor"/>
    <property type="match status" value="1"/>
</dbReference>
<keyword evidence="11" id="KW-1015">Disulfide bond</keyword>
<keyword evidence="14" id="KW-0807">Transducer</keyword>
<dbReference type="InterPro" id="IPR017978">
    <property type="entry name" value="GPCR_3_C"/>
</dbReference>
<evidence type="ECO:0000313" key="21">
    <source>
        <dbReference type="EMBL" id="EDO47111.1"/>
    </source>
</evidence>
<dbReference type="SUPFAM" id="SSF53822">
    <property type="entry name" value="Periplasmic binding protein-like I"/>
    <property type="match status" value="1"/>
</dbReference>
<evidence type="ECO:0000256" key="4">
    <source>
        <dbReference type="ARBA" id="ARBA00022692"/>
    </source>
</evidence>
<keyword evidence="9" id="KW-0175">Coiled coil</keyword>
<evidence type="ECO:0000256" key="15">
    <source>
        <dbReference type="ARBA" id="ARBA00023257"/>
    </source>
</evidence>
<keyword evidence="13" id="KW-0325">Glycoprotein</keyword>
<keyword evidence="6 19" id="KW-1133">Transmembrane helix</keyword>
<keyword evidence="12" id="KW-0675">Receptor</keyword>
<dbReference type="PRINTS" id="PR01176">
    <property type="entry name" value="GABABRECEPTR"/>
</dbReference>
<evidence type="ECO:0000256" key="1">
    <source>
        <dbReference type="ARBA" id="ARBA00008991"/>
    </source>
</evidence>
<dbReference type="PhylomeDB" id="A7RNB3"/>
<evidence type="ECO:0000256" key="12">
    <source>
        <dbReference type="ARBA" id="ARBA00023170"/>
    </source>
</evidence>
<organism evidence="21 22">
    <name type="scientific">Nematostella vectensis</name>
    <name type="common">Starlet sea anemone</name>
    <dbReference type="NCBI Taxonomy" id="45351"/>
    <lineage>
        <taxon>Eukaryota</taxon>
        <taxon>Metazoa</taxon>
        <taxon>Cnidaria</taxon>
        <taxon>Anthozoa</taxon>
        <taxon>Hexacorallia</taxon>
        <taxon>Actiniaria</taxon>
        <taxon>Edwardsiidae</taxon>
        <taxon>Nematostella</taxon>
    </lineage>
</organism>
<sequence>KKELYIGGFFPLSGVPVASSGRDILPACKMALEMLNNRSDILPDYRLNLLARDTKCDVGHGIKVLYEYLSRSTPVITLLGPACSAVTKVVAEVAWHWSLLQVSYASTASDLSNKEKYPLLYRTVQPDSAFNSARVSVLEFYGWRRVGTLRQDDFVFSSVMSELHQSLEDHNISVVSPETFSKEPRRHLEAIKDQDARIIIGMFYEDAARRVFCEAYKLGMYGSQYVWILLDWADNHQWWLTPDDDVDCTADQMASAVTGYFSIDSVNLERTDKPGISGLTSKEFLKEFSRYHPNGTANLYVPYAFDSMWMIALALNNTAGQLHRQNKSLDQFCYGDHEMARLLQRSTESLVFRGVTGMIEFSKKGERKQPVWINQLQEWRPVHVGLYDPANNKIMQNTTLPIWQGDGPPSDGLVHYLSRVEHVTMSLLWVTIVLGMIGILLASGFLCFNVRYRNHSYIKLSSPNLNNVIIVGAILIYMSIILVAMDGRTVSPASLTHICTATSYLLGIGYSLAVGAMFSKTWRVHQIFNKVKPKKKVFQDSELIGLVVLMIAVDLVVFSLWAGVDPLTYRLQQSGEAIREGDVMVTPFYESCHSKHSTTWLYIIMGYKGLILLVGCFISWETRKVKVRALNDSRFVGMSVYNIVLAVVIGGPLTLLIGGDRDSFVALYSFFVFFPTSISLCLLFVPKV</sequence>
<evidence type="ECO:0000256" key="10">
    <source>
        <dbReference type="ARBA" id="ARBA00023136"/>
    </source>
</evidence>
<dbReference type="GO" id="GO:0007214">
    <property type="term" value="P:gamma-aminobutyric acid signaling pathway"/>
    <property type="evidence" value="ECO:0000318"/>
    <property type="project" value="GO_Central"/>
</dbReference>
<feature type="transmembrane region" description="Helical" evidence="19">
    <location>
        <begin position="504"/>
        <end position="522"/>
    </location>
</feature>
<evidence type="ECO:0000259" key="20">
    <source>
        <dbReference type="PROSITE" id="PS50259"/>
    </source>
</evidence>
<evidence type="ECO:0000256" key="18">
    <source>
        <dbReference type="ARBA" id="ARBA00083903"/>
    </source>
</evidence>
<dbReference type="OMA" id="CALATIY"/>
<evidence type="ECO:0000256" key="3">
    <source>
        <dbReference type="ARBA" id="ARBA00022553"/>
    </source>
</evidence>
<dbReference type="Pfam" id="PF00003">
    <property type="entry name" value="7tm_3"/>
    <property type="match status" value="1"/>
</dbReference>
<dbReference type="PROSITE" id="PS50259">
    <property type="entry name" value="G_PROTEIN_RECEP_F3_4"/>
    <property type="match status" value="1"/>
</dbReference>
<dbReference type="InterPro" id="IPR028082">
    <property type="entry name" value="Peripla_BP_I"/>
</dbReference>
<dbReference type="Gene3D" id="3.40.50.2300">
    <property type="match status" value="2"/>
</dbReference>
<evidence type="ECO:0000256" key="14">
    <source>
        <dbReference type="ARBA" id="ARBA00023224"/>
    </source>
</evidence>
<dbReference type="PANTHER" id="PTHR10519:SF74">
    <property type="entry name" value="GAMMA-AMINOBUTYRIC ACID TYPE B RECEPTOR SUBUNIT 2"/>
    <property type="match status" value="1"/>
</dbReference>
<dbReference type="GO" id="GO:0004965">
    <property type="term" value="F:G protein-coupled GABA receptor activity"/>
    <property type="evidence" value="ECO:0000318"/>
    <property type="project" value="GO_Central"/>
</dbReference>
<keyword evidence="7" id="KW-0770">Synapse</keyword>
<dbReference type="STRING" id="45351.A7RNB3"/>
<evidence type="ECO:0000256" key="5">
    <source>
        <dbReference type="ARBA" id="ARBA00022729"/>
    </source>
</evidence>
<dbReference type="EMBL" id="DS469522">
    <property type="protein sequence ID" value="EDO47111.1"/>
    <property type="molecule type" value="Genomic_DNA"/>
</dbReference>
<feature type="transmembrane region" description="Helical" evidence="19">
    <location>
        <begin position="427"/>
        <end position="452"/>
    </location>
</feature>
<dbReference type="KEGG" id="nve:5519257"/>
<evidence type="ECO:0000256" key="17">
    <source>
        <dbReference type="ARBA" id="ARBA00073785"/>
    </source>
</evidence>
<evidence type="ECO:0000256" key="13">
    <source>
        <dbReference type="ARBA" id="ARBA00023180"/>
    </source>
</evidence>
<evidence type="ECO:0000256" key="2">
    <source>
        <dbReference type="ARBA" id="ARBA00022475"/>
    </source>
</evidence>
<protein>
    <recommendedName>
        <fullName evidence="17">Gamma-aminobutyric acid type B receptor subunit 2</fullName>
    </recommendedName>
    <alternativeName>
        <fullName evidence="18">G-protein coupled receptor 51</fullName>
    </alternativeName>
</protein>
<keyword evidence="10 19" id="KW-0472">Membrane</keyword>
<feature type="transmembrane region" description="Helical" evidence="19">
    <location>
        <begin position="600"/>
        <end position="620"/>
    </location>
</feature>
<dbReference type="PRINTS" id="PR01177">
    <property type="entry name" value="GABAB1RECPTR"/>
</dbReference>
<keyword evidence="4 19" id="KW-0812">Transmembrane</keyword>
<feature type="domain" description="G-protein coupled receptors family 3 profile" evidence="20">
    <location>
        <begin position="427"/>
        <end position="688"/>
    </location>
</feature>
<name>A7RNB3_NEMVE</name>
<keyword evidence="3" id="KW-0597">Phosphoprotein</keyword>
<evidence type="ECO:0000256" key="11">
    <source>
        <dbReference type="ARBA" id="ARBA00023157"/>
    </source>
</evidence>
<dbReference type="FunFam" id="3.40.50.2300:FF:000072">
    <property type="entry name" value="Gamma-aminobutyric acid type B receptor subunit 2"/>
    <property type="match status" value="1"/>
</dbReference>
<keyword evidence="22" id="KW-1185">Reference proteome</keyword>
<dbReference type="InterPro" id="IPR001828">
    <property type="entry name" value="ANF_lig-bd_rcpt"/>
</dbReference>
<dbReference type="PANTHER" id="PTHR10519">
    <property type="entry name" value="GABA-B RECEPTOR"/>
    <property type="match status" value="1"/>
</dbReference>
<dbReference type="Proteomes" id="UP000001593">
    <property type="component" value="Unassembled WGS sequence"/>
</dbReference>
<keyword evidence="15" id="KW-0628">Postsynaptic cell membrane</keyword>
<dbReference type="AlphaFoldDB" id="A7RNB3"/>
<dbReference type="HOGENOM" id="CLU_005240_2_0_1"/>
<comment type="similarity">
    <text evidence="1">Belongs to the G-protein coupled receptor 3 family. GABA-B receptor subfamily.</text>
</comment>
<keyword evidence="8" id="KW-0297">G-protein coupled receptor</keyword>
<evidence type="ECO:0000256" key="19">
    <source>
        <dbReference type="SAM" id="Phobius"/>
    </source>
</evidence>
<dbReference type="CDD" id="cd06366">
    <property type="entry name" value="PBP1_GABAb_receptor"/>
    <property type="match status" value="1"/>
</dbReference>
<evidence type="ECO:0000256" key="7">
    <source>
        <dbReference type="ARBA" id="ARBA00023018"/>
    </source>
</evidence>
<reference evidence="21 22" key="1">
    <citation type="journal article" date="2007" name="Science">
        <title>Sea anemone genome reveals ancestral eumetazoan gene repertoire and genomic organization.</title>
        <authorList>
            <person name="Putnam N.H."/>
            <person name="Srivastava M."/>
            <person name="Hellsten U."/>
            <person name="Dirks B."/>
            <person name="Chapman J."/>
            <person name="Salamov A."/>
            <person name="Terry A."/>
            <person name="Shapiro H."/>
            <person name="Lindquist E."/>
            <person name="Kapitonov V.V."/>
            <person name="Jurka J."/>
            <person name="Genikhovich G."/>
            <person name="Grigoriev I.V."/>
            <person name="Lucas S.M."/>
            <person name="Steele R.E."/>
            <person name="Finnerty J.R."/>
            <person name="Technau U."/>
            <person name="Martindale M.Q."/>
            <person name="Rokhsar D.S."/>
        </authorList>
    </citation>
    <scope>NUCLEOTIDE SEQUENCE [LARGE SCALE GENOMIC DNA]</scope>
    <source>
        <strain evidence="22">CH2 X CH6</strain>
    </source>
</reference>
<feature type="transmembrane region" description="Helical" evidence="19">
    <location>
        <begin position="543"/>
        <end position="564"/>
    </location>
</feature>
<comment type="subcellular location">
    <subcellularLocation>
        <location evidence="16">Postsynaptic cell membrane</location>
        <topology evidence="16">Multi-pass membrane protein</topology>
    </subcellularLocation>
</comment>
<accession>A7RNB3</accession>
<dbReference type="eggNOG" id="KOG1055">
    <property type="taxonomic scope" value="Eukaryota"/>
</dbReference>
<keyword evidence="2" id="KW-1003">Cell membrane</keyword>